<evidence type="ECO:0000313" key="1">
    <source>
        <dbReference type="EMBL" id="KAJ1672531.1"/>
    </source>
</evidence>
<dbReference type="EMBL" id="JAMZIH010008228">
    <property type="protein sequence ID" value="KAJ1672531.1"/>
    <property type="molecule type" value="Genomic_DNA"/>
</dbReference>
<keyword evidence="2" id="KW-1185">Reference proteome</keyword>
<comment type="caution">
    <text evidence="1">The sequence shown here is derived from an EMBL/GenBank/DDBJ whole genome shotgun (WGS) entry which is preliminary data.</text>
</comment>
<sequence>MGHEVFLFKRSRKAEGHITIGPIPYHDIESLRKFALLKWVGLEVTIVGGWQYRFYFRKHYNDAYSCFVSRCIECR</sequence>
<accession>A0ACC1H8H4</accession>
<name>A0ACC1H8H4_9FUNG</name>
<gene>
    <name evidence="1" type="ORF">EV182_006993</name>
</gene>
<dbReference type="Proteomes" id="UP001145114">
    <property type="component" value="Unassembled WGS sequence"/>
</dbReference>
<evidence type="ECO:0000313" key="2">
    <source>
        <dbReference type="Proteomes" id="UP001145114"/>
    </source>
</evidence>
<protein>
    <submittedName>
        <fullName evidence="1">Uncharacterized protein</fullName>
    </submittedName>
</protein>
<proteinExistence type="predicted"/>
<organism evidence="1 2">
    <name type="scientific">Spiromyces aspiralis</name>
    <dbReference type="NCBI Taxonomy" id="68401"/>
    <lineage>
        <taxon>Eukaryota</taxon>
        <taxon>Fungi</taxon>
        <taxon>Fungi incertae sedis</taxon>
        <taxon>Zoopagomycota</taxon>
        <taxon>Kickxellomycotina</taxon>
        <taxon>Kickxellomycetes</taxon>
        <taxon>Kickxellales</taxon>
        <taxon>Kickxellaceae</taxon>
        <taxon>Spiromyces</taxon>
    </lineage>
</organism>
<reference evidence="1" key="1">
    <citation type="submission" date="2022-06" db="EMBL/GenBank/DDBJ databases">
        <title>Phylogenomic reconstructions and comparative analyses of Kickxellomycotina fungi.</title>
        <authorList>
            <person name="Reynolds N.K."/>
            <person name="Stajich J.E."/>
            <person name="Barry K."/>
            <person name="Grigoriev I.V."/>
            <person name="Crous P."/>
            <person name="Smith M.E."/>
        </authorList>
    </citation>
    <scope>NUCLEOTIDE SEQUENCE</scope>
    <source>
        <strain evidence="1">RSA 2271</strain>
    </source>
</reference>